<dbReference type="Gene3D" id="1.25.40.10">
    <property type="entry name" value="Tetratricopeptide repeat domain"/>
    <property type="match status" value="3"/>
</dbReference>
<dbReference type="InterPro" id="IPR052748">
    <property type="entry name" value="ISR_Activator"/>
</dbReference>
<dbReference type="SUPFAM" id="SSF81901">
    <property type="entry name" value="HCP-like"/>
    <property type="match status" value="2"/>
</dbReference>
<dbReference type="Pfam" id="PF08238">
    <property type="entry name" value="Sel1"/>
    <property type="match status" value="3"/>
</dbReference>
<sequence>MHVGSLARTRVTPLIALVGLLLLAGSASVWSAPDPAIADCDALAASPNDAVPGRAGVALEDMDGERAREACRKARSVDPANARLAFQLGRAEQKVGNYSEALTRFEEARSGNYRLADVAIGILYDHGLGVPQDYGRALEHYNRAAEAGIGVGLSNAADFYAEGLGVTRDDAKALALYRQATAAGYVPAYGKIADLLASTYAQGDDPRPVIDAYMVASAHGIGFADSELGQFYRDGRFGLPADTLAARAHFEAAMAAGDEWAALHLAELLVFSRDTARRDRARAAELLAGPAETGAPPLRATALALLAEIALQRKGAEKQAAALIEQALALQPESAIAQAALAELLLRTQDFHGADAALTKAIEAAPDWAPYHLRRASVQDELHQPEAAATLRASAGTATEGAGLQPR</sequence>
<evidence type="ECO:0000313" key="3">
    <source>
        <dbReference type="Proteomes" id="UP001238467"/>
    </source>
</evidence>
<reference evidence="2 3" key="1">
    <citation type="submission" date="2023-07" db="EMBL/GenBank/DDBJ databases">
        <title>Genomic Encyclopedia of Type Strains, Phase IV (KMG-IV): sequencing the most valuable type-strain genomes for metagenomic binning, comparative biology and taxonomic classification.</title>
        <authorList>
            <person name="Goeker M."/>
        </authorList>
    </citation>
    <scope>NUCLEOTIDE SEQUENCE [LARGE SCALE GENOMIC DNA]</scope>
    <source>
        <strain evidence="2 3">DSM 1277</strain>
    </source>
</reference>
<feature type="chain" id="PRO_5046391794" evidence="1">
    <location>
        <begin position="32"/>
        <end position="407"/>
    </location>
</feature>
<evidence type="ECO:0000256" key="1">
    <source>
        <dbReference type="SAM" id="SignalP"/>
    </source>
</evidence>
<dbReference type="SMART" id="SM00671">
    <property type="entry name" value="SEL1"/>
    <property type="match status" value="3"/>
</dbReference>
<dbReference type="InterPro" id="IPR006597">
    <property type="entry name" value="Sel1-like"/>
</dbReference>
<evidence type="ECO:0000313" key="2">
    <source>
        <dbReference type="EMBL" id="MDQ0347962.1"/>
    </source>
</evidence>
<dbReference type="PANTHER" id="PTHR45011">
    <property type="entry name" value="DAP3-BINDING CELL DEATH ENHANCER 1"/>
    <property type="match status" value="1"/>
</dbReference>
<gene>
    <name evidence="2" type="ORF">J2S76_002389</name>
</gene>
<dbReference type="InterPro" id="IPR011990">
    <property type="entry name" value="TPR-like_helical_dom_sf"/>
</dbReference>
<dbReference type="EMBL" id="JAUSUH010000004">
    <property type="protein sequence ID" value="MDQ0347962.1"/>
    <property type="molecule type" value="Genomic_DNA"/>
</dbReference>
<accession>A0ABU0DHQ5</accession>
<dbReference type="PANTHER" id="PTHR45011:SF1">
    <property type="entry name" value="DAP3-BINDING CELL DEATH ENHANCER 1"/>
    <property type="match status" value="1"/>
</dbReference>
<dbReference type="Proteomes" id="UP001238467">
    <property type="component" value="Unassembled WGS sequence"/>
</dbReference>
<feature type="signal peptide" evidence="1">
    <location>
        <begin position="1"/>
        <end position="31"/>
    </location>
</feature>
<dbReference type="RefSeq" id="WP_307060660.1">
    <property type="nucleotide sequence ID" value="NZ_JAUSUH010000004.1"/>
</dbReference>
<proteinExistence type="predicted"/>
<name>A0ABU0DHQ5_9HYPH</name>
<keyword evidence="3" id="KW-1185">Reference proteome</keyword>
<comment type="caution">
    <text evidence="2">The sequence shown here is derived from an EMBL/GenBank/DDBJ whole genome shotgun (WGS) entry which is preliminary data.</text>
</comment>
<keyword evidence="1" id="KW-0732">Signal</keyword>
<protein>
    <submittedName>
        <fullName evidence="2">TPR repeat protein</fullName>
    </submittedName>
</protein>
<organism evidence="2 3">
    <name type="scientific">Ancylobacter vacuolatus</name>
    <dbReference type="NCBI Taxonomy" id="223389"/>
    <lineage>
        <taxon>Bacteria</taxon>
        <taxon>Pseudomonadati</taxon>
        <taxon>Pseudomonadota</taxon>
        <taxon>Alphaproteobacteria</taxon>
        <taxon>Hyphomicrobiales</taxon>
        <taxon>Xanthobacteraceae</taxon>
        <taxon>Ancylobacter</taxon>
    </lineage>
</organism>